<dbReference type="Proteomes" id="UP000184339">
    <property type="component" value="Unassembled WGS sequence"/>
</dbReference>
<protein>
    <submittedName>
        <fullName evidence="2">Helix-turn-helix domain-containing protein</fullName>
    </submittedName>
</protein>
<name>A0A1M7RE73_9BURK</name>
<dbReference type="Gene3D" id="1.10.260.40">
    <property type="entry name" value="lambda repressor-like DNA-binding domains"/>
    <property type="match status" value="1"/>
</dbReference>
<reference evidence="3" key="1">
    <citation type="submission" date="2016-11" db="EMBL/GenBank/DDBJ databases">
        <authorList>
            <person name="Varghese N."/>
            <person name="Submissions S."/>
        </authorList>
    </citation>
    <scope>NUCLEOTIDE SEQUENCE [LARGE SCALE GENOMIC DNA]</scope>
    <source>
        <strain evidence="3">Sac-22</strain>
    </source>
</reference>
<dbReference type="CDD" id="cd00093">
    <property type="entry name" value="HTH_XRE"/>
    <property type="match status" value="1"/>
</dbReference>
<dbReference type="EMBL" id="FRCX01000023">
    <property type="protein sequence ID" value="SHN44623.1"/>
    <property type="molecule type" value="Genomic_DNA"/>
</dbReference>
<dbReference type="AlphaFoldDB" id="A0A1M7RE73"/>
<evidence type="ECO:0000313" key="2">
    <source>
        <dbReference type="EMBL" id="SHN44623.1"/>
    </source>
</evidence>
<dbReference type="OrthoDB" id="9803379at2"/>
<dbReference type="InterPro" id="IPR001387">
    <property type="entry name" value="Cro/C1-type_HTH"/>
</dbReference>
<dbReference type="RefSeq" id="WP_072790769.1">
    <property type="nucleotide sequence ID" value="NZ_FRCX01000023.1"/>
</dbReference>
<accession>A0A1M7RE73</accession>
<sequence length="138" mass="16441">MTTYNPNQDAHYQILREMLIEARQARGMFQKDVAERIEKKQSHISKYEGGERKLDWIEVLQLIEIFELSEVDFLMEFQRRVFEFNESTQTKVLQNVAKNAAKKARVRAEIVRLMRENSLSFSDLAEPPIRTRRHKSNR</sequence>
<dbReference type="Pfam" id="PF01381">
    <property type="entry name" value="HTH_3"/>
    <property type="match status" value="1"/>
</dbReference>
<dbReference type="GO" id="GO:0003677">
    <property type="term" value="F:DNA binding"/>
    <property type="evidence" value="ECO:0007669"/>
    <property type="project" value="InterPro"/>
</dbReference>
<dbReference type="SUPFAM" id="SSF47413">
    <property type="entry name" value="lambda repressor-like DNA-binding domains"/>
    <property type="match status" value="1"/>
</dbReference>
<gene>
    <name evidence="2" type="ORF">SAMN05192549_12329</name>
</gene>
<dbReference type="PROSITE" id="PS50943">
    <property type="entry name" value="HTH_CROC1"/>
    <property type="match status" value="1"/>
</dbReference>
<proteinExistence type="predicted"/>
<evidence type="ECO:0000259" key="1">
    <source>
        <dbReference type="PROSITE" id="PS50943"/>
    </source>
</evidence>
<dbReference type="STRING" id="551987.SAMN05192549_12329"/>
<dbReference type="SMART" id="SM00530">
    <property type="entry name" value="HTH_XRE"/>
    <property type="match status" value="1"/>
</dbReference>
<organism evidence="2 3">
    <name type="scientific">Duganella sacchari</name>
    <dbReference type="NCBI Taxonomy" id="551987"/>
    <lineage>
        <taxon>Bacteria</taxon>
        <taxon>Pseudomonadati</taxon>
        <taxon>Pseudomonadota</taxon>
        <taxon>Betaproteobacteria</taxon>
        <taxon>Burkholderiales</taxon>
        <taxon>Oxalobacteraceae</taxon>
        <taxon>Telluria group</taxon>
        <taxon>Duganella</taxon>
    </lineage>
</organism>
<feature type="domain" description="HTH cro/C1-type" evidence="1">
    <location>
        <begin position="19"/>
        <end position="73"/>
    </location>
</feature>
<evidence type="ECO:0000313" key="3">
    <source>
        <dbReference type="Proteomes" id="UP000184339"/>
    </source>
</evidence>
<dbReference type="InterPro" id="IPR010982">
    <property type="entry name" value="Lambda_DNA-bd_dom_sf"/>
</dbReference>
<keyword evidence="3" id="KW-1185">Reference proteome</keyword>